<keyword evidence="1" id="KW-1133">Transmembrane helix</keyword>
<evidence type="ECO:0000313" key="2">
    <source>
        <dbReference type="EMBL" id="KIT15334.1"/>
    </source>
</evidence>
<sequence>MSGFESMADRFLLAVQILSFLGALLMLLTIWFPPFSPEGGYTYTYPDGTVATPVAEPGDWSPGLGDVLAGLGSAIYLTALGAILFCLRRIGAHLREAAQ</sequence>
<feature type="transmembrane region" description="Helical" evidence="1">
    <location>
        <begin position="12"/>
        <end position="32"/>
    </location>
</feature>
<keyword evidence="3" id="KW-1185">Reference proteome</keyword>
<dbReference type="EMBL" id="JYFE01000051">
    <property type="protein sequence ID" value="KIT15334.1"/>
    <property type="molecule type" value="Genomic_DNA"/>
</dbReference>
<organism evidence="2 3">
    <name type="scientific">Jannaschia aquimarina</name>
    <dbReference type="NCBI Taxonomy" id="935700"/>
    <lineage>
        <taxon>Bacteria</taxon>
        <taxon>Pseudomonadati</taxon>
        <taxon>Pseudomonadota</taxon>
        <taxon>Alphaproteobacteria</taxon>
        <taxon>Rhodobacterales</taxon>
        <taxon>Roseobacteraceae</taxon>
        <taxon>Jannaschia</taxon>
    </lineage>
</organism>
<protein>
    <submittedName>
        <fullName evidence="2">Uncharacterized protein</fullName>
    </submittedName>
</protein>
<proteinExistence type="predicted"/>
<name>A0A0D1ECA5_9RHOB</name>
<feature type="transmembrane region" description="Helical" evidence="1">
    <location>
        <begin position="67"/>
        <end position="87"/>
    </location>
</feature>
<keyword evidence="1" id="KW-0812">Transmembrane</keyword>
<accession>A0A0D1ECA5</accession>
<reference evidence="2 3" key="1">
    <citation type="submission" date="2015-02" db="EMBL/GenBank/DDBJ databases">
        <title>Genome Sequence of Jannaschia aquimarina DSM28248, a member of the Roseobacter clade.</title>
        <authorList>
            <person name="Voget S."/>
            <person name="Daniel R."/>
        </authorList>
    </citation>
    <scope>NUCLEOTIDE SEQUENCE [LARGE SCALE GENOMIC DNA]</scope>
    <source>
        <strain evidence="2 3">GSW-M26</strain>
    </source>
</reference>
<dbReference type="STRING" id="935700.jaqu_29490"/>
<gene>
    <name evidence="2" type="ORF">jaqu_29490</name>
</gene>
<evidence type="ECO:0000313" key="3">
    <source>
        <dbReference type="Proteomes" id="UP000032232"/>
    </source>
</evidence>
<dbReference type="PATRIC" id="fig|935700.4.peg.3047"/>
<evidence type="ECO:0000256" key="1">
    <source>
        <dbReference type="SAM" id="Phobius"/>
    </source>
</evidence>
<keyword evidence="1" id="KW-0472">Membrane</keyword>
<dbReference type="AlphaFoldDB" id="A0A0D1ECA5"/>
<comment type="caution">
    <text evidence="2">The sequence shown here is derived from an EMBL/GenBank/DDBJ whole genome shotgun (WGS) entry which is preliminary data.</text>
</comment>
<dbReference type="Proteomes" id="UP000032232">
    <property type="component" value="Unassembled WGS sequence"/>
</dbReference>